<evidence type="ECO:0000313" key="2">
    <source>
        <dbReference type="Proteomes" id="UP001150907"/>
    </source>
</evidence>
<organism evidence="1 2">
    <name type="scientific">Coemansia thaxteri</name>
    <dbReference type="NCBI Taxonomy" id="2663907"/>
    <lineage>
        <taxon>Eukaryota</taxon>
        <taxon>Fungi</taxon>
        <taxon>Fungi incertae sedis</taxon>
        <taxon>Zoopagomycota</taxon>
        <taxon>Kickxellomycotina</taxon>
        <taxon>Kickxellomycetes</taxon>
        <taxon>Kickxellales</taxon>
        <taxon>Kickxellaceae</taxon>
        <taxon>Coemansia</taxon>
    </lineage>
</organism>
<reference evidence="1" key="1">
    <citation type="submission" date="2022-07" db="EMBL/GenBank/DDBJ databases">
        <title>Phylogenomic reconstructions and comparative analyses of Kickxellomycotina fungi.</title>
        <authorList>
            <person name="Reynolds N.K."/>
            <person name="Stajich J.E."/>
            <person name="Barry K."/>
            <person name="Grigoriev I.V."/>
            <person name="Crous P."/>
            <person name="Smith M.E."/>
        </authorList>
    </citation>
    <scope>NUCLEOTIDE SEQUENCE</scope>
    <source>
        <strain evidence="1">IMI 214461</strain>
    </source>
</reference>
<sequence>MARTLTLFNRSALSRGALVYSSDYKNRSEALASSTPLYEIDCKLKYIELRRTTATGSESLLKGKYGGLLHRSVELEGFGSMTTAKRTGIVKQGWSFVDFTSNEFTWHVSCWSATWTLLDINGAVVAKLNRASFSPTKIGTLEIMEDMPESMRALVLVTCKLVHNVIQSNERSG</sequence>
<accession>A0A9W8BII6</accession>
<evidence type="ECO:0000313" key="1">
    <source>
        <dbReference type="EMBL" id="KAJ2002320.1"/>
    </source>
</evidence>
<protein>
    <submittedName>
        <fullName evidence="1">Uncharacterized protein</fullName>
    </submittedName>
</protein>
<keyword evidence="2" id="KW-1185">Reference proteome</keyword>
<dbReference type="AlphaFoldDB" id="A0A9W8BII6"/>
<dbReference type="EMBL" id="JANBQF010000313">
    <property type="protein sequence ID" value="KAJ2002320.1"/>
    <property type="molecule type" value="Genomic_DNA"/>
</dbReference>
<name>A0A9W8BII6_9FUNG</name>
<gene>
    <name evidence="1" type="ORF">H4R26_003667</name>
</gene>
<dbReference type="Proteomes" id="UP001150907">
    <property type="component" value="Unassembled WGS sequence"/>
</dbReference>
<comment type="caution">
    <text evidence="1">The sequence shown here is derived from an EMBL/GenBank/DDBJ whole genome shotgun (WGS) entry which is preliminary data.</text>
</comment>
<proteinExistence type="predicted"/>
<dbReference type="OrthoDB" id="5573441at2759"/>